<dbReference type="Proteomes" id="UP000198914">
    <property type="component" value="Unassembled WGS sequence"/>
</dbReference>
<sequence length="127" mass="14478">MKFLIILFLSTVLVASTAFAEQIFMVCDARDTEGDSETLQVESGRTYSAKLFIDTREDLIRFSYDDSFGDEKVYDHTITFQSNDYISGIKEFNFGGVITFHYDVKYRLFSTAYVGSVGNTLTFGRCF</sequence>
<name>A0A1H3SKY0_9RHOB</name>
<evidence type="ECO:0000256" key="1">
    <source>
        <dbReference type="SAM" id="SignalP"/>
    </source>
</evidence>
<keyword evidence="3" id="KW-1185">Reference proteome</keyword>
<dbReference type="EMBL" id="FNPX01000012">
    <property type="protein sequence ID" value="SDZ38201.1"/>
    <property type="molecule type" value="Genomic_DNA"/>
</dbReference>
<feature type="signal peptide" evidence="1">
    <location>
        <begin position="1"/>
        <end position="20"/>
    </location>
</feature>
<feature type="chain" id="PRO_5011610218" evidence="1">
    <location>
        <begin position="21"/>
        <end position="127"/>
    </location>
</feature>
<organism evidence="2 3">
    <name type="scientific">Jannaschia faecimaris</name>
    <dbReference type="NCBI Taxonomy" id="1244108"/>
    <lineage>
        <taxon>Bacteria</taxon>
        <taxon>Pseudomonadati</taxon>
        <taxon>Pseudomonadota</taxon>
        <taxon>Alphaproteobacteria</taxon>
        <taxon>Rhodobacterales</taxon>
        <taxon>Roseobacteraceae</taxon>
        <taxon>Jannaschia</taxon>
    </lineage>
</organism>
<protein>
    <submittedName>
        <fullName evidence="2">Uncharacterized protein</fullName>
    </submittedName>
</protein>
<evidence type="ECO:0000313" key="2">
    <source>
        <dbReference type="EMBL" id="SDZ38201.1"/>
    </source>
</evidence>
<reference evidence="3" key="1">
    <citation type="submission" date="2016-10" db="EMBL/GenBank/DDBJ databases">
        <authorList>
            <person name="Varghese N."/>
            <person name="Submissions S."/>
        </authorList>
    </citation>
    <scope>NUCLEOTIDE SEQUENCE [LARGE SCALE GENOMIC DNA]</scope>
    <source>
        <strain evidence="3">DSM 100420</strain>
    </source>
</reference>
<dbReference type="STRING" id="1244108.SAMN05444004_11274"/>
<evidence type="ECO:0000313" key="3">
    <source>
        <dbReference type="Proteomes" id="UP000198914"/>
    </source>
</evidence>
<keyword evidence="1" id="KW-0732">Signal</keyword>
<dbReference type="AlphaFoldDB" id="A0A1H3SKY0"/>
<accession>A0A1H3SKY0</accession>
<proteinExistence type="predicted"/>
<gene>
    <name evidence="2" type="ORF">SAMN05444004_11274</name>
</gene>